<evidence type="ECO:0000313" key="2">
    <source>
        <dbReference type="Proteomes" id="UP001061298"/>
    </source>
</evidence>
<dbReference type="Proteomes" id="UP001061298">
    <property type="component" value="Chromosome"/>
</dbReference>
<accession>A0ABY6EE64</accession>
<name>A0ABY6EE64_9ACTN</name>
<sequence length="83" mass="8516">MSRAGQVGRTADIVADAAVHILSRPSRDCTGNTSIYADVLRCIGMTDIAKYGVGRALEYDLFVGSVGCSTAGPKAGPADGRSP</sequence>
<dbReference type="RefSeq" id="WP_263235077.1">
    <property type="nucleotide sequence ID" value="NZ_CP106793.1"/>
</dbReference>
<gene>
    <name evidence="1" type="ORF">N8I84_39390</name>
</gene>
<reference evidence="1" key="1">
    <citation type="submission" date="2022-10" db="EMBL/GenBank/DDBJ databases">
        <authorList>
            <person name="Mo P."/>
        </authorList>
    </citation>
    <scope>NUCLEOTIDE SEQUENCE</scope>
    <source>
        <strain evidence="1">HUAS 13-4</strain>
    </source>
</reference>
<protein>
    <submittedName>
        <fullName evidence="1">Uncharacterized protein</fullName>
    </submittedName>
</protein>
<proteinExistence type="predicted"/>
<dbReference type="EMBL" id="CP106793">
    <property type="protein sequence ID" value="UXY24855.1"/>
    <property type="molecule type" value="Genomic_DNA"/>
</dbReference>
<evidence type="ECO:0000313" key="1">
    <source>
        <dbReference type="EMBL" id="UXY24855.1"/>
    </source>
</evidence>
<organism evidence="1 2">
    <name type="scientific">Streptomyces cynarae</name>
    <dbReference type="NCBI Taxonomy" id="2981134"/>
    <lineage>
        <taxon>Bacteria</taxon>
        <taxon>Bacillati</taxon>
        <taxon>Actinomycetota</taxon>
        <taxon>Actinomycetes</taxon>
        <taxon>Kitasatosporales</taxon>
        <taxon>Streptomycetaceae</taxon>
        <taxon>Streptomyces</taxon>
    </lineage>
</organism>
<keyword evidence="2" id="KW-1185">Reference proteome</keyword>